<dbReference type="EMBL" id="CP039346">
    <property type="protein sequence ID" value="QCD82968.1"/>
    <property type="molecule type" value="Genomic_DNA"/>
</dbReference>
<gene>
    <name evidence="1" type="ORF">DEO72_LG2g3310</name>
</gene>
<reference evidence="1 2" key="1">
    <citation type="submission" date="2019-04" db="EMBL/GenBank/DDBJ databases">
        <title>An improved genome assembly and genetic linkage map for asparagus bean, Vigna unguiculata ssp. sesquipedialis.</title>
        <authorList>
            <person name="Xia Q."/>
            <person name="Zhang R."/>
            <person name="Dong Y."/>
        </authorList>
    </citation>
    <scope>NUCLEOTIDE SEQUENCE [LARGE SCALE GENOMIC DNA]</scope>
    <source>
        <tissue evidence="1">Leaf</tissue>
    </source>
</reference>
<dbReference type="InterPro" id="IPR012340">
    <property type="entry name" value="NA-bd_OB-fold"/>
</dbReference>
<keyword evidence="2" id="KW-1185">Reference proteome</keyword>
<dbReference type="SUPFAM" id="SSF50249">
    <property type="entry name" value="Nucleic acid-binding proteins"/>
    <property type="match status" value="1"/>
</dbReference>
<protein>
    <submittedName>
        <fullName evidence="1">Nucleic acid-binding</fullName>
    </submittedName>
</protein>
<dbReference type="AlphaFoldDB" id="A0A4D6L3B9"/>
<sequence length="163" mass="18390">MPDVVTTTPPSPPFPLHVHNLVTDSPLFFSIRLQKPRSNLTTLTKFVPYFLSAISALQNPSPNLRLDVIGVVENVEEKAHSKNVVFDLKDLRYKLEIQVTDGKKVANFMLWDQDCMNLIGVSAADLRKKMIKHGEDDPKCFPEDLDVILGCTWAFKVKLQGKN</sequence>
<dbReference type="Proteomes" id="UP000501690">
    <property type="component" value="Linkage Group LG2"/>
</dbReference>
<name>A0A4D6L3B9_VIGUN</name>
<organism evidence="1 2">
    <name type="scientific">Vigna unguiculata</name>
    <name type="common">Cowpea</name>
    <dbReference type="NCBI Taxonomy" id="3917"/>
    <lineage>
        <taxon>Eukaryota</taxon>
        <taxon>Viridiplantae</taxon>
        <taxon>Streptophyta</taxon>
        <taxon>Embryophyta</taxon>
        <taxon>Tracheophyta</taxon>
        <taxon>Spermatophyta</taxon>
        <taxon>Magnoliopsida</taxon>
        <taxon>eudicotyledons</taxon>
        <taxon>Gunneridae</taxon>
        <taxon>Pentapetalae</taxon>
        <taxon>rosids</taxon>
        <taxon>fabids</taxon>
        <taxon>Fabales</taxon>
        <taxon>Fabaceae</taxon>
        <taxon>Papilionoideae</taxon>
        <taxon>50 kb inversion clade</taxon>
        <taxon>NPAAA clade</taxon>
        <taxon>indigoferoid/millettioid clade</taxon>
        <taxon>Phaseoleae</taxon>
        <taxon>Vigna</taxon>
    </lineage>
</organism>
<dbReference type="Gene3D" id="2.40.50.140">
    <property type="entry name" value="Nucleic acid-binding proteins"/>
    <property type="match status" value="1"/>
</dbReference>
<evidence type="ECO:0000313" key="1">
    <source>
        <dbReference type="EMBL" id="QCD82968.1"/>
    </source>
</evidence>
<accession>A0A4D6L3B9</accession>
<proteinExistence type="predicted"/>
<evidence type="ECO:0000313" key="2">
    <source>
        <dbReference type="Proteomes" id="UP000501690"/>
    </source>
</evidence>